<evidence type="ECO:0000256" key="1">
    <source>
        <dbReference type="SAM" id="MobiDB-lite"/>
    </source>
</evidence>
<comment type="caution">
    <text evidence="2">The sequence shown here is derived from an EMBL/GenBank/DDBJ whole genome shotgun (WGS) entry which is preliminary data.</text>
</comment>
<name>A0A8I1KKX0_9HYPH</name>
<dbReference type="EMBL" id="JAEMUK010000006">
    <property type="protein sequence ID" value="MBJ7542473.1"/>
    <property type="molecule type" value="Genomic_DNA"/>
</dbReference>
<accession>A0A8I1KKX0</accession>
<feature type="compositionally biased region" description="Gly residues" evidence="1">
    <location>
        <begin position="41"/>
        <end position="52"/>
    </location>
</feature>
<protein>
    <submittedName>
        <fullName evidence="2">Uncharacterized protein</fullName>
    </submittedName>
</protein>
<gene>
    <name evidence="2" type="ORF">JDN41_02760</name>
</gene>
<evidence type="ECO:0000313" key="3">
    <source>
        <dbReference type="Proteomes" id="UP000623250"/>
    </source>
</evidence>
<keyword evidence="3" id="KW-1185">Reference proteome</keyword>
<feature type="compositionally biased region" description="Pro residues" evidence="1">
    <location>
        <begin position="56"/>
        <end position="68"/>
    </location>
</feature>
<evidence type="ECO:0000313" key="2">
    <source>
        <dbReference type="EMBL" id="MBJ7542473.1"/>
    </source>
</evidence>
<feature type="compositionally biased region" description="Pro residues" evidence="1">
    <location>
        <begin position="18"/>
        <end position="31"/>
    </location>
</feature>
<feature type="compositionally biased region" description="Basic and acidic residues" evidence="1">
    <location>
        <begin position="77"/>
        <end position="90"/>
    </location>
</feature>
<organism evidence="2 3">
    <name type="scientific">Rhodomicrobium udaipurense</name>
    <dbReference type="NCBI Taxonomy" id="1202716"/>
    <lineage>
        <taxon>Bacteria</taxon>
        <taxon>Pseudomonadati</taxon>
        <taxon>Pseudomonadota</taxon>
        <taxon>Alphaproteobacteria</taxon>
        <taxon>Hyphomicrobiales</taxon>
        <taxon>Hyphomicrobiaceae</taxon>
        <taxon>Rhodomicrobium</taxon>
    </lineage>
</organism>
<dbReference type="RefSeq" id="WP_052036873.1">
    <property type="nucleotide sequence ID" value="NZ_JAEMUK010000006.1"/>
</dbReference>
<dbReference type="Proteomes" id="UP000623250">
    <property type="component" value="Unassembled WGS sequence"/>
</dbReference>
<proteinExistence type="predicted"/>
<sequence>MTDPSAPGGPAGAGLPGGIPPDRQPGIPTGPGPDAIPGAPPEGGFGKPGRGGVWPEPQPEGQPRPPSEGPDSDIAPDGDRIRDDIEKGTR</sequence>
<feature type="region of interest" description="Disordered" evidence="1">
    <location>
        <begin position="1"/>
        <end position="90"/>
    </location>
</feature>
<reference evidence="2 3" key="1">
    <citation type="submission" date="2020-12" db="EMBL/GenBank/DDBJ databases">
        <title>Revised draft genomes of Rhodomicrobium vannielii ATCC 17100 and Rhodomicrobium udaipurense JA643.</title>
        <authorList>
            <person name="Conners E.M."/>
            <person name="Davenport E.J."/>
            <person name="Bose A."/>
        </authorList>
    </citation>
    <scope>NUCLEOTIDE SEQUENCE [LARGE SCALE GENOMIC DNA]</scope>
    <source>
        <strain evidence="2 3">JA643</strain>
    </source>
</reference>
<dbReference type="AlphaFoldDB" id="A0A8I1KKX0"/>